<feature type="transmembrane region" description="Helical" evidence="9">
    <location>
        <begin position="235"/>
        <end position="254"/>
    </location>
</feature>
<sequence>MRERKQATVGLALIPIITLMVALISAMKLWGADPQLPILFAAIVAGAVAMFGLGIPWAELEEGIVETIKMSMGAILILMIIGMIIGTWILAGIVPTMIFWGLKLLSPSVFLVATLILCSIVSLATGSSWTTAGTVGIALVGVGAGLGMPMGMVGGAIISGSYFGDKMSPLSDTTNLAPAMAGSELFEHIRHMLYTTGPSYLIAMVAYAILGIKYAGNTVDASAITVILDGLSASFNLNPILLLAPALVILMVVLKIPAIPGLIGGTFLGAFFAWTIQGAGMTDIIGAAHYGFSSATGIDALDSLLSRGGLDGMMWTVSLILIAMTFGGIMEKSGMLKAIADGMLKYAKSTGSLVLVTVITVIMMNVLAGDQYLSIVVPGRMYKDVFKERGLKAKNLSRILEDSGTLTSSLVPWNSGGLYMSSTLGIATVAYAPFAFLNILNPIISVIYGYTGFTMEKIDPNEKVA</sequence>
<dbReference type="InterPro" id="IPR004770">
    <property type="entry name" value="Na/H_antiport_NhaC"/>
</dbReference>
<evidence type="ECO:0000256" key="9">
    <source>
        <dbReference type="SAM" id="Phobius"/>
    </source>
</evidence>
<dbReference type="KEGG" id="hprf:HLPR_14660"/>
<evidence type="ECO:0000256" key="8">
    <source>
        <dbReference type="ARBA" id="ARBA00038435"/>
    </source>
</evidence>
<evidence type="ECO:0000256" key="5">
    <source>
        <dbReference type="ARBA" id="ARBA00022692"/>
    </source>
</evidence>
<evidence type="ECO:0000256" key="7">
    <source>
        <dbReference type="ARBA" id="ARBA00023136"/>
    </source>
</evidence>
<evidence type="ECO:0000256" key="3">
    <source>
        <dbReference type="ARBA" id="ARBA00022449"/>
    </source>
</evidence>
<evidence type="ECO:0000256" key="6">
    <source>
        <dbReference type="ARBA" id="ARBA00022989"/>
    </source>
</evidence>
<dbReference type="GO" id="GO:0015297">
    <property type="term" value="F:antiporter activity"/>
    <property type="evidence" value="ECO:0007669"/>
    <property type="project" value="UniProtKB-KW"/>
</dbReference>
<dbReference type="NCBIfam" id="TIGR00931">
    <property type="entry name" value="antiport_nhaC"/>
    <property type="match status" value="1"/>
</dbReference>
<feature type="transmembrane region" description="Helical" evidence="9">
    <location>
        <begin position="312"/>
        <end position="330"/>
    </location>
</feature>
<gene>
    <name evidence="11" type="primary">nhaC_3</name>
    <name evidence="11" type="ORF">HLPR_14660</name>
</gene>
<evidence type="ECO:0000256" key="4">
    <source>
        <dbReference type="ARBA" id="ARBA00022475"/>
    </source>
</evidence>
<feature type="transmembrane region" description="Helical" evidence="9">
    <location>
        <begin position="70"/>
        <end position="102"/>
    </location>
</feature>
<protein>
    <submittedName>
        <fullName evidence="11">Na+/H+ antiporter NhaC</fullName>
    </submittedName>
</protein>
<keyword evidence="3" id="KW-0050">Antiport</keyword>
<dbReference type="PANTHER" id="PTHR33451">
    <property type="entry name" value="MALATE-2H(+)/NA(+)-LACTATE ANTIPORTER"/>
    <property type="match status" value="1"/>
</dbReference>
<feature type="transmembrane region" description="Helical" evidence="9">
    <location>
        <begin position="6"/>
        <end position="26"/>
    </location>
</feature>
<dbReference type="GO" id="GO:0005886">
    <property type="term" value="C:plasma membrane"/>
    <property type="evidence" value="ECO:0007669"/>
    <property type="project" value="UniProtKB-SubCell"/>
</dbReference>
<dbReference type="AlphaFoldDB" id="A0AAU9EVL6"/>
<comment type="subcellular location">
    <subcellularLocation>
        <location evidence="1">Cell membrane</location>
        <topology evidence="1">Multi-pass membrane protein</topology>
    </subcellularLocation>
</comment>
<feature type="transmembrane region" description="Helical" evidence="9">
    <location>
        <begin position="135"/>
        <end position="158"/>
    </location>
</feature>
<comment type="similarity">
    <text evidence="8">Belongs to the NhaC Na(+)/H(+) (TC 2.A.35) antiporter family.</text>
</comment>
<dbReference type="EMBL" id="AP028654">
    <property type="protein sequence ID" value="BEP29135.1"/>
    <property type="molecule type" value="Genomic_DNA"/>
</dbReference>
<dbReference type="Proteomes" id="UP001321786">
    <property type="component" value="Chromosome"/>
</dbReference>
<dbReference type="Pfam" id="PF03553">
    <property type="entry name" value="Na_H_antiporter"/>
    <property type="match status" value="1"/>
</dbReference>
<feature type="transmembrane region" description="Helical" evidence="9">
    <location>
        <begin position="109"/>
        <end position="129"/>
    </location>
</feature>
<feature type="transmembrane region" description="Helical" evidence="9">
    <location>
        <begin position="38"/>
        <end position="58"/>
    </location>
</feature>
<dbReference type="InterPro" id="IPR052180">
    <property type="entry name" value="NhaC_Na-H+_Antiporter"/>
</dbReference>
<accession>A0AAU9EVL6</accession>
<proteinExistence type="inferred from homology"/>
<keyword evidence="4" id="KW-1003">Cell membrane</keyword>
<evidence type="ECO:0000313" key="12">
    <source>
        <dbReference type="Proteomes" id="UP001321786"/>
    </source>
</evidence>
<evidence type="ECO:0000256" key="1">
    <source>
        <dbReference type="ARBA" id="ARBA00004651"/>
    </source>
</evidence>
<keyword evidence="7 9" id="KW-0472">Membrane</keyword>
<feature type="transmembrane region" description="Helical" evidence="9">
    <location>
        <begin position="351"/>
        <end position="368"/>
    </location>
</feature>
<evidence type="ECO:0000259" key="10">
    <source>
        <dbReference type="Pfam" id="PF03553"/>
    </source>
</evidence>
<feature type="domain" description="Na+/H+ antiporter NhaC-like C-terminal" evidence="10">
    <location>
        <begin position="161"/>
        <end position="453"/>
    </location>
</feature>
<dbReference type="InterPro" id="IPR018461">
    <property type="entry name" value="Na/H_Antiport_NhaC-like_C"/>
</dbReference>
<evidence type="ECO:0000313" key="11">
    <source>
        <dbReference type="EMBL" id="BEP29135.1"/>
    </source>
</evidence>
<evidence type="ECO:0000256" key="2">
    <source>
        <dbReference type="ARBA" id="ARBA00022448"/>
    </source>
</evidence>
<dbReference type="RefSeq" id="WP_338534803.1">
    <property type="nucleotide sequence ID" value="NZ_AP028654.1"/>
</dbReference>
<organism evidence="11 12">
    <name type="scientific">Helicovermis profundi</name>
    <dbReference type="NCBI Taxonomy" id="3065157"/>
    <lineage>
        <taxon>Bacteria</taxon>
        <taxon>Bacillati</taxon>
        <taxon>Bacillota</taxon>
        <taxon>Clostridia</taxon>
        <taxon>Helicovermis</taxon>
    </lineage>
</organism>
<feature type="transmembrane region" description="Helical" evidence="9">
    <location>
        <begin position="266"/>
        <end position="292"/>
    </location>
</feature>
<keyword evidence="6 9" id="KW-1133">Transmembrane helix</keyword>
<keyword evidence="5 9" id="KW-0812">Transmembrane</keyword>
<feature type="transmembrane region" description="Helical" evidence="9">
    <location>
        <begin position="418"/>
        <end position="440"/>
    </location>
</feature>
<name>A0AAU9EVL6_9FIRM</name>
<keyword evidence="2" id="KW-0813">Transport</keyword>
<keyword evidence="12" id="KW-1185">Reference proteome</keyword>
<dbReference type="PANTHER" id="PTHR33451:SF3">
    <property type="entry name" value="MALATE-2H(+)_NA(+)-LACTATE ANTIPORTER"/>
    <property type="match status" value="1"/>
</dbReference>
<reference evidence="11 12" key="1">
    <citation type="submission" date="2023-08" db="EMBL/GenBank/DDBJ databases">
        <title>Helicovermis profunda gen. nov., sp. nov., a novel mesophilic, fermentative bacterium within the Bacillota from a deep-sea hydrothermal vent chimney.</title>
        <authorList>
            <person name="Miyazaki U."/>
            <person name="Mizutani D."/>
            <person name="Hashimoto Y."/>
            <person name="Tame A."/>
            <person name="Sawayama S."/>
            <person name="Miyazaki J."/>
            <person name="Takai K."/>
            <person name="Nakagawa S."/>
        </authorList>
    </citation>
    <scope>NUCLEOTIDE SEQUENCE [LARGE SCALE GENOMIC DNA]</scope>
    <source>
        <strain evidence="11 12">S502</strain>
    </source>
</reference>